<comment type="similarity">
    <text evidence="1">Belongs to the transferase hexapeptide repeat family.</text>
</comment>
<keyword evidence="2" id="KW-0472">Membrane</keyword>
<sequence>MEFKKFKLFLKEDLRVFKLVFGSGILSSLYFPAFRVVFIFRLSQFFYSKRLLRPLSYLLTNINDLLHGVWISPRVEIGKGFLPSHPRGIIINPDTVIGEYCSLMQNVTIGGEKIIIGDYVEILSGAQIINDKNHNQKLFVENEAVIAAGAIVLSSVKANSVMAGVPAVQKKLRSSGEHWLQYRENQVENG</sequence>
<dbReference type="GO" id="GO:0006535">
    <property type="term" value="P:cysteine biosynthetic process from serine"/>
    <property type="evidence" value="ECO:0007669"/>
    <property type="project" value="InterPro"/>
</dbReference>
<dbReference type="EC" id="2.3.1.30" evidence="1"/>
<dbReference type="Proteomes" id="UP000031278">
    <property type="component" value="Unassembled WGS sequence"/>
</dbReference>
<dbReference type="PANTHER" id="PTHR42811">
    <property type="entry name" value="SERINE ACETYLTRANSFERASE"/>
    <property type="match status" value="1"/>
</dbReference>
<dbReference type="Gene3D" id="2.160.10.10">
    <property type="entry name" value="Hexapeptide repeat proteins"/>
    <property type="match status" value="1"/>
</dbReference>
<dbReference type="GO" id="GO:0005737">
    <property type="term" value="C:cytoplasm"/>
    <property type="evidence" value="ECO:0007669"/>
    <property type="project" value="InterPro"/>
</dbReference>
<dbReference type="AlphaFoldDB" id="A0A0B9FYE5"/>
<evidence type="ECO:0000313" key="4">
    <source>
        <dbReference type="Proteomes" id="UP000031278"/>
    </source>
</evidence>
<dbReference type="GO" id="GO:0009001">
    <property type="term" value="F:serine O-acetyltransferase activity"/>
    <property type="evidence" value="ECO:0007669"/>
    <property type="project" value="UniProtKB-EC"/>
</dbReference>
<dbReference type="InterPro" id="IPR005881">
    <property type="entry name" value="Ser_O-AcTrfase"/>
</dbReference>
<keyword evidence="1" id="KW-0012">Acyltransferase</keyword>
<dbReference type="PIRSF" id="PIRSF000441">
    <property type="entry name" value="CysE"/>
    <property type="match status" value="1"/>
</dbReference>
<feature type="transmembrane region" description="Helical" evidence="2">
    <location>
        <begin position="20"/>
        <end position="40"/>
    </location>
</feature>
<evidence type="ECO:0000256" key="1">
    <source>
        <dbReference type="PIRNR" id="PIRNR000441"/>
    </source>
</evidence>
<name>A0A0B9FYE5_9GAMM</name>
<evidence type="ECO:0000313" key="3">
    <source>
        <dbReference type="EMBL" id="KHT61578.1"/>
    </source>
</evidence>
<reference evidence="3 4" key="1">
    <citation type="submission" date="2014-12" db="EMBL/GenBank/DDBJ databases">
        <title>Genome sequencing of Photobacterium gaetbulicola AD005a.</title>
        <authorList>
            <person name="Adrian T.G.S."/>
            <person name="Chan K.G."/>
        </authorList>
    </citation>
    <scope>NUCLEOTIDE SEQUENCE [LARGE SCALE GENOMIC DNA]</scope>
    <source>
        <strain evidence="3 4">AD005a</strain>
    </source>
</reference>
<dbReference type="EMBL" id="JWLZ01000198">
    <property type="protein sequence ID" value="KHT61578.1"/>
    <property type="molecule type" value="Genomic_DNA"/>
</dbReference>
<dbReference type="InterPro" id="IPR011004">
    <property type="entry name" value="Trimer_LpxA-like_sf"/>
</dbReference>
<dbReference type="SUPFAM" id="SSF51161">
    <property type="entry name" value="Trimeric LpxA-like enzymes"/>
    <property type="match status" value="1"/>
</dbReference>
<organism evidence="3 4">
    <name type="scientific">Photobacterium gaetbulicola</name>
    <dbReference type="NCBI Taxonomy" id="1295392"/>
    <lineage>
        <taxon>Bacteria</taxon>
        <taxon>Pseudomonadati</taxon>
        <taxon>Pseudomonadota</taxon>
        <taxon>Gammaproteobacteria</taxon>
        <taxon>Vibrionales</taxon>
        <taxon>Vibrionaceae</taxon>
        <taxon>Photobacterium</taxon>
    </lineage>
</organism>
<comment type="catalytic activity">
    <reaction evidence="1">
        <text>L-serine + acetyl-CoA = O-acetyl-L-serine + CoA</text>
        <dbReference type="Rhea" id="RHEA:24560"/>
        <dbReference type="ChEBI" id="CHEBI:33384"/>
        <dbReference type="ChEBI" id="CHEBI:57287"/>
        <dbReference type="ChEBI" id="CHEBI:57288"/>
        <dbReference type="ChEBI" id="CHEBI:58340"/>
        <dbReference type="EC" id="2.3.1.30"/>
    </reaction>
</comment>
<keyword evidence="1" id="KW-0808">Transferase</keyword>
<keyword evidence="2" id="KW-0812">Transmembrane</keyword>
<comment type="caution">
    <text evidence="3">The sequence shown here is derived from an EMBL/GenBank/DDBJ whole genome shotgun (WGS) entry which is preliminary data.</text>
</comment>
<dbReference type="RefSeq" id="WP_039467526.1">
    <property type="nucleotide sequence ID" value="NZ_JWLZ01000198.1"/>
</dbReference>
<keyword evidence="2" id="KW-1133">Transmembrane helix</keyword>
<accession>A0A0B9FYE5</accession>
<proteinExistence type="inferred from homology"/>
<evidence type="ECO:0000256" key="2">
    <source>
        <dbReference type="SAM" id="Phobius"/>
    </source>
</evidence>
<protein>
    <recommendedName>
        <fullName evidence="1">Serine acetyltransferase</fullName>
        <ecNumber evidence="1">2.3.1.30</ecNumber>
    </recommendedName>
</protein>
<gene>
    <name evidence="3" type="ORF">RJ45_21940</name>
</gene>